<dbReference type="PANTHER" id="PTHR43628:SF1">
    <property type="entry name" value="CHITIN SYNTHASE REGULATORY FACTOR 2-RELATED"/>
    <property type="match status" value="1"/>
</dbReference>
<dbReference type="InterPro" id="IPR011990">
    <property type="entry name" value="TPR-like_helical_dom_sf"/>
</dbReference>
<dbReference type="Gene3D" id="1.25.40.10">
    <property type="entry name" value="Tetratricopeptide repeat domain"/>
    <property type="match status" value="1"/>
</dbReference>
<dbReference type="SMART" id="SM00671">
    <property type="entry name" value="SEL1"/>
    <property type="match status" value="4"/>
</dbReference>
<dbReference type="Proteomes" id="UP000199545">
    <property type="component" value="Unassembled WGS sequence"/>
</dbReference>
<accession>A0A1I3Q4R8</accession>
<proteinExistence type="predicted"/>
<dbReference type="AlphaFoldDB" id="A0A1I3Q4R8"/>
<protein>
    <submittedName>
        <fullName evidence="2">Sel1 repeat-containing protein</fullName>
    </submittedName>
</protein>
<organism evidence="2 3">
    <name type="scientific">Thermoflavimicrobium dichotomicum</name>
    <dbReference type="NCBI Taxonomy" id="46223"/>
    <lineage>
        <taxon>Bacteria</taxon>
        <taxon>Bacillati</taxon>
        <taxon>Bacillota</taxon>
        <taxon>Bacilli</taxon>
        <taxon>Bacillales</taxon>
        <taxon>Thermoactinomycetaceae</taxon>
        <taxon>Thermoflavimicrobium</taxon>
    </lineage>
</organism>
<reference evidence="2 3" key="1">
    <citation type="submission" date="2016-10" db="EMBL/GenBank/DDBJ databases">
        <authorList>
            <person name="de Groot N.N."/>
        </authorList>
    </citation>
    <scope>NUCLEOTIDE SEQUENCE [LARGE SCALE GENOMIC DNA]</scope>
    <source>
        <strain evidence="2 3">DSM 44778</strain>
    </source>
</reference>
<evidence type="ECO:0000256" key="1">
    <source>
        <dbReference type="SAM" id="Phobius"/>
    </source>
</evidence>
<keyword evidence="3" id="KW-1185">Reference proteome</keyword>
<dbReference type="STRING" id="46223.SAMN05421852_1076"/>
<name>A0A1I3Q4R8_9BACL</name>
<keyword evidence="1" id="KW-0812">Transmembrane</keyword>
<dbReference type="RefSeq" id="WP_175482372.1">
    <property type="nucleotide sequence ID" value="NZ_FORR01000007.1"/>
</dbReference>
<evidence type="ECO:0000313" key="2">
    <source>
        <dbReference type="EMBL" id="SFJ28679.1"/>
    </source>
</evidence>
<dbReference type="InterPro" id="IPR006597">
    <property type="entry name" value="Sel1-like"/>
</dbReference>
<keyword evidence="1" id="KW-1133">Transmembrane helix</keyword>
<dbReference type="InterPro" id="IPR052945">
    <property type="entry name" value="Mitotic_Regulator"/>
</dbReference>
<gene>
    <name evidence="2" type="ORF">SAMN05421852_1076</name>
</gene>
<dbReference type="SUPFAM" id="SSF81901">
    <property type="entry name" value="HCP-like"/>
    <property type="match status" value="1"/>
</dbReference>
<keyword evidence="1" id="KW-0472">Membrane</keyword>
<sequence length="222" mass="25373">MTREKANVRTREEVDFQEKHLTETIEFQWIHAAENGSVEAMFLLSQHYFEQGKVVEGEQWLRSAAKAGHTEAMCQLGCRLFDGNQMKQNKANGIGWIIRAAFRENPQAMYRLGRCFCQGDVLARDPEEGERWLRRAAEAGHMEAMVELGCYLLEQSPENVEGTNWITQVLELGYPVEKLPKVNKREKVGKKAGWVMVGIGAIVLLIVLGIYFELEILRFLVD</sequence>
<feature type="transmembrane region" description="Helical" evidence="1">
    <location>
        <begin position="192"/>
        <end position="212"/>
    </location>
</feature>
<evidence type="ECO:0000313" key="3">
    <source>
        <dbReference type="Proteomes" id="UP000199545"/>
    </source>
</evidence>
<dbReference type="Pfam" id="PF08238">
    <property type="entry name" value="Sel1"/>
    <property type="match status" value="3"/>
</dbReference>
<dbReference type="EMBL" id="FORR01000007">
    <property type="protein sequence ID" value="SFJ28679.1"/>
    <property type="molecule type" value="Genomic_DNA"/>
</dbReference>
<dbReference type="PANTHER" id="PTHR43628">
    <property type="entry name" value="ACTIVATOR OF C KINASE PROTEIN 1-RELATED"/>
    <property type="match status" value="1"/>
</dbReference>